<dbReference type="EMBL" id="CP080467">
    <property type="protein sequence ID" value="UNO47436.1"/>
    <property type="molecule type" value="Genomic_DNA"/>
</dbReference>
<dbReference type="eggNOG" id="ENOG50330CC">
    <property type="taxonomic scope" value="Bacteria"/>
</dbReference>
<dbReference type="KEGG" id="aaco:K1I37_12000"/>
<keyword evidence="2" id="KW-1185">Reference proteome</keyword>
<dbReference type="AlphaFoldDB" id="T0BXS6"/>
<accession>T0BXS6</accession>
<name>T0BXS6_ALIAG</name>
<proteinExistence type="predicted"/>
<organism evidence="1 2">
    <name type="scientific">Alicyclobacillus acidoterrestris (strain ATCC 49025 / DSM 3922 / CIP 106132 / NCIMB 13137 / GD3B)</name>
    <dbReference type="NCBI Taxonomy" id="1356854"/>
    <lineage>
        <taxon>Bacteria</taxon>
        <taxon>Bacillati</taxon>
        <taxon>Bacillota</taxon>
        <taxon>Bacilli</taxon>
        <taxon>Bacillales</taxon>
        <taxon>Alicyclobacillaceae</taxon>
        <taxon>Alicyclobacillus</taxon>
    </lineage>
</organism>
<dbReference type="RefSeq" id="WP_021295614.1">
    <property type="nucleotide sequence ID" value="NZ_AURB01000101.1"/>
</dbReference>
<reference evidence="2" key="1">
    <citation type="journal article" date="2022" name="G3 (Bethesda)">
        <title>Unveiling the complete genome sequence of Alicyclobacillus acidoterrestris DSM 3922T, a taint-producing strain.</title>
        <authorList>
            <person name="Leonardo I.C."/>
            <person name="Barreto Crespo M.T."/>
            <person name="Gaspar F.B."/>
        </authorList>
    </citation>
    <scope>NUCLEOTIDE SEQUENCE [LARGE SCALE GENOMIC DNA]</scope>
    <source>
        <strain evidence="2">DSM 3922</strain>
    </source>
</reference>
<evidence type="ECO:0000313" key="2">
    <source>
        <dbReference type="Proteomes" id="UP000829401"/>
    </source>
</evidence>
<protein>
    <submittedName>
        <fullName evidence="1">DUF2953 domain-containing protein</fullName>
    </submittedName>
</protein>
<gene>
    <name evidence="1" type="ORF">K1I37_12000</name>
</gene>
<dbReference type="Proteomes" id="UP000829401">
    <property type="component" value="Chromosome"/>
</dbReference>
<dbReference type="STRING" id="1356854.N007_03420"/>
<sequence>MIWLCIVLAVLICLAMLLLLPVEIRIHYEHFQEDDRGTLEIRYLFGLVHLKRELTKMKVGMTDEGPTVGAKTESDKHASKGMLSAAELPEIFRDLRSIWDFRRTAGRILGRFGRHLHVQVITLEANVGFTDAVLTGTSIGFLYMVVEMVFGYVSQYCRLHQVPTVAIHPVFNQSVLQVRTQGIMKVRLGYAISAGIRLLVAWKRRT</sequence>
<accession>A0A9E7CX41</accession>
<dbReference type="InterPro" id="IPR021338">
    <property type="entry name" value="DUF2953"/>
</dbReference>
<evidence type="ECO:0000313" key="1">
    <source>
        <dbReference type="EMBL" id="UNO47436.1"/>
    </source>
</evidence>
<dbReference type="Pfam" id="PF11167">
    <property type="entry name" value="DUF2953"/>
    <property type="match status" value="1"/>
</dbReference>
<dbReference type="OrthoDB" id="1683589at2"/>